<comment type="caution">
    <text evidence="3">The sequence shown here is derived from an EMBL/GenBank/DDBJ whole genome shotgun (WGS) entry which is preliminary data.</text>
</comment>
<organism evidence="3 4">
    <name type="scientific">Virgisporangium aurantiacum</name>
    <dbReference type="NCBI Taxonomy" id="175570"/>
    <lineage>
        <taxon>Bacteria</taxon>
        <taxon>Bacillati</taxon>
        <taxon>Actinomycetota</taxon>
        <taxon>Actinomycetes</taxon>
        <taxon>Micromonosporales</taxon>
        <taxon>Micromonosporaceae</taxon>
        <taxon>Virgisporangium</taxon>
    </lineage>
</organism>
<dbReference type="AlphaFoldDB" id="A0A8J4E373"/>
<evidence type="ECO:0000313" key="3">
    <source>
        <dbReference type="EMBL" id="GIJ57717.1"/>
    </source>
</evidence>
<evidence type="ECO:0000259" key="2">
    <source>
        <dbReference type="Pfam" id="PF07929"/>
    </source>
</evidence>
<accession>A0A8J4E373</accession>
<dbReference type="InterPro" id="IPR024047">
    <property type="entry name" value="MM3350-like_sf"/>
</dbReference>
<dbReference type="SUPFAM" id="SSF159941">
    <property type="entry name" value="MM3350-like"/>
    <property type="match status" value="1"/>
</dbReference>
<dbReference type="PANTHER" id="PTHR41878">
    <property type="entry name" value="LEXA REPRESSOR-RELATED"/>
    <property type="match status" value="1"/>
</dbReference>
<name>A0A8J4E373_9ACTN</name>
<dbReference type="PANTHER" id="PTHR41878:SF1">
    <property type="entry name" value="TNPR PROTEIN"/>
    <property type="match status" value="1"/>
</dbReference>
<sequence>MAGWAGAAPRSVTAGGVLRRPDVGAAGAVLGVAVPSKVRTAADVPALHRPWCVAVGMGLLNVDAGKAGAGPELSRWEALDEKAVLDGWLAGLRAVCAAESDRRFPDSVSILVSAALGVLAVDTVSAGDDLFGLVHAVLHSRPELYDRFSYTTVDRYIDADTGRLGGLLDLLAMFGAVTGGPGEERITELGRWALSRLKDEEPVSIDADAAAGQVVATLADVAGDQGKWVAVQSWLATRRPAAAADELLAAATGTCAALRLAAVSVVIGLGEAALPAWRRAATSPDLGPHARAVLAAWEDSDPPPADGRWLAVEFAAGALTGAGPDEALSCVYDAFPGPELDSRLVAVNASGHPEGTALAEALAAFVASGAPRAVDQALQLKVTLARWRPPIWRRVLLPATATLADLHRVIQVLFGWDGDHLHVFTVGRNRYSDPFHDLDETDDEYQVRLNTAFAADTTIGYEYDFGAGWRHEIALEKILACDPARTYPVCTAFKSDSPVEYWSEDDPTDPEPFDLTEINHRLRTSEENAPVSAITTPHGPRTG</sequence>
<keyword evidence="4" id="KW-1185">Reference proteome</keyword>
<gene>
    <name evidence="3" type="ORF">Vau01_052330</name>
</gene>
<dbReference type="InterPro" id="IPR012912">
    <property type="entry name" value="Plasmid_pRiA4b_Orf3-like"/>
</dbReference>
<feature type="region of interest" description="Disordered" evidence="1">
    <location>
        <begin position="522"/>
        <end position="543"/>
    </location>
</feature>
<dbReference type="Gene3D" id="3.10.290.30">
    <property type="entry name" value="MM3350-like"/>
    <property type="match status" value="1"/>
</dbReference>
<dbReference type="EMBL" id="BOPG01000033">
    <property type="protein sequence ID" value="GIJ57717.1"/>
    <property type="molecule type" value="Genomic_DNA"/>
</dbReference>
<proteinExistence type="predicted"/>
<evidence type="ECO:0000313" key="4">
    <source>
        <dbReference type="Proteomes" id="UP000612585"/>
    </source>
</evidence>
<dbReference type="Proteomes" id="UP000612585">
    <property type="component" value="Unassembled WGS sequence"/>
</dbReference>
<reference evidence="3" key="1">
    <citation type="submission" date="2021-01" db="EMBL/GenBank/DDBJ databases">
        <title>Whole genome shotgun sequence of Virgisporangium aurantiacum NBRC 16421.</title>
        <authorList>
            <person name="Komaki H."/>
            <person name="Tamura T."/>
        </authorList>
    </citation>
    <scope>NUCLEOTIDE SEQUENCE</scope>
    <source>
        <strain evidence="3">NBRC 16421</strain>
    </source>
</reference>
<evidence type="ECO:0000256" key="1">
    <source>
        <dbReference type="SAM" id="MobiDB-lite"/>
    </source>
</evidence>
<protein>
    <recommendedName>
        <fullName evidence="2">Plasmid pRiA4b Orf3-like domain-containing protein</fullName>
    </recommendedName>
</protein>
<feature type="domain" description="Plasmid pRiA4b Orf3-like" evidence="2">
    <location>
        <begin position="376"/>
        <end position="500"/>
    </location>
</feature>
<dbReference type="Pfam" id="PF07929">
    <property type="entry name" value="PRiA4_ORF3"/>
    <property type="match status" value="1"/>
</dbReference>